<keyword evidence="3" id="KW-1185">Reference proteome</keyword>
<sequence>MSAATRARALPLALVALGLVACTPKGTLENSRVEVVRVDGRRYELRIASTEVEGEYRLLIVRATIVINPDPQLESERNWNVVQPFMQRTCKGPFIVLENHLADNVNLFIRFRCAA</sequence>
<dbReference type="AlphaFoldDB" id="A0A512NM52"/>
<evidence type="ECO:0000313" key="3">
    <source>
        <dbReference type="Proteomes" id="UP000321058"/>
    </source>
</evidence>
<gene>
    <name evidence="2" type="ORF">RSO01_71650</name>
</gene>
<dbReference type="RefSeq" id="WP_147155367.1">
    <property type="nucleotide sequence ID" value="NZ_BKAJ01000146.1"/>
</dbReference>
<dbReference type="Proteomes" id="UP000321058">
    <property type="component" value="Unassembled WGS sequence"/>
</dbReference>
<accession>A0A512NM52</accession>
<name>A0A512NM52_9HYPH</name>
<feature type="signal peptide" evidence="1">
    <location>
        <begin position="1"/>
        <end position="21"/>
    </location>
</feature>
<reference evidence="2 3" key="1">
    <citation type="submission" date="2019-07" db="EMBL/GenBank/DDBJ databases">
        <title>Whole genome shotgun sequence of Reyranella soli NBRC 108950.</title>
        <authorList>
            <person name="Hosoyama A."/>
            <person name="Uohara A."/>
            <person name="Ohji S."/>
            <person name="Ichikawa N."/>
        </authorList>
    </citation>
    <scope>NUCLEOTIDE SEQUENCE [LARGE SCALE GENOMIC DNA]</scope>
    <source>
        <strain evidence="2 3">NBRC 108950</strain>
    </source>
</reference>
<dbReference type="EMBL" id="BKAJ01000146">
    <property type="protein sequence ID" value="GEP59999.1"/>
    <property type="molecule type" value="Genomic_DNA"/>
</dbReference>
<evidence type="ECO:0000256" key="1">
    <source>
        <dbReference type="SAM" id="SignalP"/>
    </source>
</evidence>
<evidence type="ECO:0008006" key="4">
    <source>
        <dbReference type="Google" id="ProtNLM"/>
    </source>
</evidence>
<organism evidence="2 3">
    <name type="scientific">Reyranella soli</name>
    <dbReference type="NCBI Taxonomy" id="1230389"/>
    <lineage>
        <taxon>Bacteria</taxon>
        <taxon>Pseudomonadati</taxon>
        <taxon>Pseudomonadota</taxon>
        <taxon>Alphaproteobacteria</taxon>
        <taxon>Hyphomicrobiales</taxon>
        <taxon>Reyranellaceae</taxon>
        <taxon>Reyranella</taxon>
    </lineage>
</organism>
<dbReference type="PROSITE" id="PS51257">
    <property type="entry name" value="PROKAR_LIPOPROTEIN"/>
    <property type="match status" value="1"/>
</dbReference>
<protein>
    <recommendedName>
        <fullName evidence="4">Lipoprotein</fullName>
    </recommendedName>
</protein>
<comment type="caution">
    <text evidence="2">The sequence shown here is derived from an EMBL/GenBank/DDBJ whole genome shotgun (WGS) entry which is preliminary data.</text>
</comment>
<feature type="chain" id="PRO_5022036414" description="Lipoprotein" evidence="1">
    <location>
        <begin position="22"/>
        <end position="115"/>
    </location>
</feature>
<dbReference type="OrthoDB" id="7376099at2"/>
<evidence type="ECO:0000313" key="2">
    <source>
        <dbReference type="EMBL" id="GEP59999.1"/>
    </source>
</evidence>
<keyword evidence="1" id="KW-0732">Signal</keyword>
<proteinExistence type="predicted"/>